<dbReference type="AlphaFoldDB" id="A0A4V1IW57"/>
<dbReference type="PANTHER" id="PTHR21245">
    <property type="entry name" value="HETEROGENEOUS NUCLEAR RIBONUCLEOPROTEIN"/>
    <property type="match status" value="1"/>
</dbReference>
<evidence type="ECO:0000313" key="7">
    <source>
        <dbReference type="EMBL" id="RKP06399.1"/>
    </source>
</evidence>
<dbReference type="Proteomes" id="UP000271241">
    <property type="component" value="Unassembled WGS sequence"/>
</dbReference>
<dbReference type="CDD" id="cd12355">
    <property type="entry name" value="RRM_RBM18"/>
    <property type="match status" value="1"/>
</dbReference>
<sequence length="196" mass="21767">MEDCGGLRRPSPLPATTESKPETPVISTSDRRLYVGNLATEVTEYTMIKLFEPYGTISKLDFLFHKEGPMRGKPRGYCFVEYRTPQEAQKAMEKLRGRKLCGRQLAISWSKPSTRDPTKGGRPGAPYETISRGASVALMRTKKMANASVDAKIKALERKLAQLKDPTQTPSRPASSSRAPRACTSPTGARIHRRNE</sequence>
<dbReference type="InterPro" id="IPR039157">
    <property type="entry name" value="RBM18_RRM"/>
</dbReference>
<evidence type="ECO:0000256" key="4">
    <source>
        <dbReference type="PROSITE-ProRule" id="PRU00176"/>
    </source>
</evidence>
<dbReference type="InterPro" id="IPR000504">
    <property type="entry name" value="RRM_dom"/>
</dbReference>
<dbReference type="Pfam" id="PF00076">
    <property type="entry name" value="RRM_1"/>
    <property type="match status" value="1"/>
</dbReference>
<evidence type="ECO:0000259" key="6">
    <source>
        <dbReference type="PROSITE" id="PS50102"/>
    </source>
</evidence>
<organism evidence="7 8">
    <name type="scientific">Thamnocephalis sphaerospora</name>
    <dbReference type="NCBI Taxonomy" id="78915"/>
    <lineage>
        <taxon>Eukaryota</taxon>
        <taxon>Fungi</taxon>
        <taxon>Fungi incertae sedis</taxon>
        <taxon>Zoopagomycota</taxon>
        <taxon>Zoopagomycotina</taxon>
        <taxon>Zoopagomycetes</taxon>
        <taxon>Zoopagales</taxon>
        <taxon>Sigmoideomycetaceae</taxon>
        <taxon>Thamnocephalis</taxon>
    </lineage>
</organism>
<dbReference type="GO" id="GO:0003723">
    <property type="term" value="F:RNA binding"/>
    <property type="evidence" value="ECO:0007669"/>
    <property type="project" value="UniProtKB-UniRule"/>
</dbReference>
<name>A0A4V1IW57_9FUNG</name>
<dbReference type="Gene3D" id="3.30.70.330">
    <property type="match status" value="1"/>
</dbReference>
<feature type="region of interest" description="Disordered" evidence="5">
    <location>
        <begin position="160"/>
        <end position="196"/>
    </location>
</feature>
<keyword evidence="2 4" id="KW-0694">RNA-binding</keyword>
<keyword evidence="8" id="KW-1185">Reference proteome</keyword>
<feature type="region of interest" description="Disordered" evidence="5">
    <location>
        <begin position="1"/>
        <end position="27"/>
    </location>
</feature>
<evidence type="ECO:0000256" key="2">
    <source>
        <dbReference type="ARBA" id="ARBA00022884"/>
    </source>
</evidence>
<dbReference type="PROSITE" id="PS50102">
    <property type="entry name" value="RRM"/>
    <property type="match status" value="1"/>
</dbReference>
<dbReference type="SMART" id="SM00360">
    <property type="entry name" value="RRM"/>
    <property type="match status" value="1"/>
</dbReference>
<feature type="domain" description="RRM" evidence="6">
    <location>
        <begin position="31"/>
        <end position="112"/>
    </location>
</feature>
<accession>A0A4V1IW57</accession>
<evidence type="ECO:0000313" key="8">
    <source>
        <dbReference type="Proteomes" id="UP000271241"/>
    </source>
</evidence>
<evidence type="ECO:0000256" key="1">
    <source>
        <dbReference type="ARBA" id="ARBA00021141"/>
    </source>
</evidence>
<dbReference type="InterPro" id="IPR012677">
    <property type="entry name" value="Nucleotide-bd_a/b_plait_sf"/>
</dbReference>
<dbReference type="STRING" id="78915.A0A4V1IW57"/>
<protein>
    <recommendedName>
        <fullName evidence="1">Probable RNA-binding protein 18</fullName>
    </recommendedName>
    <alternativeName>
        <fullName evidence="3">RNA-binding motif protein 18</fullName>
    </alternativeName>
</protein>
<reference evidence="8" key="1">
    <citation type="journal article" date="2018" name="Nat. Microbiol.">
        <title>Leveraging single-cell genomics to expand the fungal tree of life.</title>
        <authorList>
            <person name="Ahrendt S.R."/>
            <person name="Quandt C.A."/>
            <person name="Ciobanu D."/>
            <person name="Clum A."/>
            <person name="Salamov A."/>
            <person name="Andreopoulos B."/>
            <person name="Cheng J.F."/>
            <person name="Woyke T."/>
            <person name="Pelin A."/>
            <person name="Henrissat B."/>
            <person name="Reynolds N.K."/>
            <person name="Benny G.L."/>
            <person name="Smith M.E."/>
            <person name="James T.Y."/>
            <person name="Grigoriev I.V."/>
        </authorList>
    </citation>
    <scope>NUCLEOTIDE SEQUENCE [LARGE SCALE GENOMIC DNA]</scope>
    <source>
        <strain evidence="8">RSA 1356</strain>
    </source>
</reference>
<dbReference type="InterPro" id="IPR035979">
    <property type="entry name" value="RBD_domain_sf"/>
</dbReference>
<dbReference type="OrthoDB" id="6730379at2759"/>
<gene>
    <name evidence="7" type="ORF">THASP1DRAFT_31784</name>
</gene>
<dbReference type="SUPFAM" id="SSF54928">
    <property type="entry name" value="RNA-binding domain, RBD"/>
    <property type="match status" value="1"/>
</dbReference>
<feature type="compositionally biased region" description="Low complexity" evidence="5">
    <location>
        <begin position="166"/>
        <end position="186"/>
    </location>
</feature>
<dbReference type="EMBL" id="KZ992891">
    <property type="protein sequence ID" value="RKP06399.1"/>
    <property type="molecule type" value="Genomic_DNA"/>
</dbReference>
<proteinExistence type="predicted"/>
<evidence type="ECO:0000256" key="5">
    <source>
        <dbReference type="SAM" id="MobiDB-lite"/>
    </source>
</evidence>
<evidence type="ECO:0000256" key="3">
    <source>
        <dbReference type="ARBA" id="ARBA00030780"/>
    </source>
</evidence>